<keyword evidence="1 3" id="KW-0853">WD repeat</keyword>
<dbReference type="GO" id="GO:1990756">
    <property type="term" value="F:ubiquitin-like ligase-substrate adaptor activity"/>
    <property type="evidence" value="ECO:0007669"/>
    <property type="project" value="TreeGrafter"/>
</dbReference>
<keyword evidence="2" id="KW-0677">Repeat</keyword>
<dbReference type="PANTHER" id="PTHR22874">
    <property type="entry name" value="ACTIVATING MOLECULE IN BECN1-REGULATED AUTOPHAGY PROTEIN 1"/>
    <property type="match status" value="1"/>
</dbReference>
<evidence type="ECO:0000256" key="1">
    <source>
        <dbReference type="ARBA" id="ARBA00022574"/>
    </source>
</evidence>
<evidence type="ECO:0000256" key="3">
    <source>
        <dbReference type="PROSITE-ProRule" id="PRU00221"/>
    </source>
</evidence>
<dbReference type="InterPro" id="IPR001680">
    <property type="entry name" value="WD40_rpt"/>
</dbReference>
<feature type="repeat" description="WD" evidence="3">
    <location>
        <begin position="212"/>
        <end position="244"/>
    </location>
</feature>
<dbReference type="GO" id="GO:0000045">
    <property type="term" value="P:autophagosome assembly"/>
    <property type="evidence" value="ECO:0007669"/>
    <property type="project" value="TreeGrafter"/>
</dbReference>
<reference evidence="4" key="1">
    <citation type="submission" date="2019-12" db="EMBL/GenBank/DDBJ databases">
        <title>Genome sequencing and annotation of Brassica cretica.</title>
        <authorList>
            <person name="Studholme D.J."/>
            <person name="Sarris P.F."/>
        </authorList>
    </citation>
    <scope>NUCLEOTIDE SEQUENCE</scope>
    <source>
        <strain evidence="4">PFS-001/15</strain>
        <tissue evidence="4">Leaf</tissue>
    </source>
</reference>
<comment type="caution">
    <text evidence="4">The sequence shown here is derived from an EMBL/GenBank/DDBJ whole genome shotgun (WGS) entry which is preliminary data.</text>
</comment>
<feature type="repeat" description="WD" evidence="3">
    <location>
        <begin position="185"/>
        <end position="211"/>
    </location>
</feature>
<dbReference type="Proteomes" id="UP000712281">
    <property type="component" value="Unassembled WGS sequence"/>
</dbReference>
<dbReference type="PROSITE" id="PS50082">
    <property type="entry name" value="WD_REPEATS_2"/>
    <property type="match status" value="2"/>
</dbReference>
<sequence>MVMREMVRLPDDTKLLTCGNAEVLKLWDVETGVLRHTFGNNDSVFTVSSCAWFPDSTRLVCGSSDPERGIVMWDTDGNEIKAWRGTRIPKVVDLAVTPDGESMITVFSDKEIRILNLESLVERVVTEEQAITSLSVSGDGKFFIVNLSSQEIHLWDLAGEWKQPLKFTGHRQSKYVIRSCFGGLDSSFIASGSEDSQVYIWNVKNKKPLEVLSGHSMTVNCVSWNPRNPLMLASASDDQTIRIWGPVTFCFVSLFALQKHSLLFEFWYAVVRSFSGGNERREMGVHFSPCGRYLAACVACVVPHAEIDPGLQTLAQQDSGLATSPTQHPLTAHQVIYELRVYSLQKESFGSVLVSREIRAANCLTSIQFSPTSEHIMLAYGRHHAYLSNSIVTDGEATSHFFRVLEIYRVSDMELVRVLPSSEDEVNVACFHPSPGCGLVYGTKEGSLRIFQYNTAATSNFTGPNTYPDENLSEVA</sequence>
<evidence type="ECO:0000256" key="2">
    <source>
        <dbReference type="ARBA" id="ARBA00022737"/>
    </source>
</evidence>
<dbReference type="InterPro" id="IPR019775">
    <property type="entry name" value="WD40_repeat_CS"/>
</dbReference>
<proteinExistence type="predicted"/>
<dbReference type="InterPro" id="IPR052596">
    <property type="entry name" value="AMBRA1_autophagy"/>
</dbReference>
<dbReference type="EMBL" id="QGKW02002228">
    <property type="protein sequence ID" value="KAF2538309.1"/>
    <property type="molecule type" value="Genomic_DNA"/>
</dbReference>
<protein>
    <recommendedName>
        <fullName evidence="6">Anaphase-promoting complex subunit 4 WD40 domain-containing protein</fullName>
    </recommendedName>
</protein>
<dbReference type="GO" id="GO:0080008">
    <property type="term" value="C:Cul4-RING E3 ubiquitin ligase complex"/>
    <property type="evidence" value="ECO:0007669"/>
    <property type="project" value="TreeGrafter"/>
</dbReference>
<name>A0A8S9FZ91_BRACR</name>
<dbReference type="GO" id="GO:0000423">
    <property type="term" value="P:mitophagy"/>
    <property type="evidence" value="ECO:0007669"/>
    <property type="project" value="TreeGrafter"/>
</dbReference>
<dbReference type="AlphaFoldDB" id="A0A8S9FZ91"/>
<dbReference type="SMART" id="SM00320">
    <property type="entry name" value="WD40"/>
    <property type="match status" value="6"/>
</dbReference>
<dbReference type="Pfam" id="PF00400">
    <property type="entry name" value="WD40"/>
    <property type="match status" value="3"/>
</dbReference>
<gene>
    <name evidence="4" type="ORF">F2Q68_00020037</name>
</gene>
<dbReference type="PANTHER" id="PTHR22874:SF10">
    <property type="entry name" value="TRANSDUCIN FAMILY PROTEIN _ WD-40 REPEAT FAMILY PROTEIN"/>
    <property type="match status" value="1"/>
</dbReference>
<accession>A0A8S9FZ91</accession>
<evidence type="ECO:0000313" key="5">
    <source>
        <dbReference type="Proteomes" id="UP000712281"/>
    </source>
</evidence>
<dbReference type="Gene3D" id="2.130.10.10">
    <property type="entry name" value="YVTN repeat-like/Quinoprotein amine dehydrogenase"/>
    <property type="match status" value="3"/>
</dbReference>
<evidence type="ECO:0008006" key="6">
    <source>
        <dbReference type="Google" id="ProtNLM"/>
    </source>
</evidence>
<dbReference type="PROSITE" id="PS00678">
    <property type="entry name" value="WD_REPEATS_1"/>
    <property type="match status" value="1"/>
</dbReference>
<organism evidence="4 5">
    <name type="scientific">Brassica cretica</name>
    <name type="common">Mustard</name>
    <dbReference type="NCBI Taxonomy" id="69181"/>
    <lineage>
        <taxon>Eukaryota</taxon>
        <taxon>Viridiplantae</taxon>
        <taxon>Streptophyta</taxon>
        <taxon>Embryophyta</taxon>
        <taxon>Tracheophyta</taxon>
        <taxon>Spermatophyta</taxon>
        <taxon>Magnoliopsida</taxon>
        <taxon>eudicotyledons</taxon>
        <taxon>Gunneridae</taxon>
        <taxon>Pentapetalae</taxon>
        <taxon>rosids</taxon>
        <taxon>malvids</taxon>
        <taxon>Brassicales</taxon>
        <taxon>Brassicaceae</taxon>
        <taxon>Brassiceae</taxon>
        <taxon>Brassica</taxon>
    </lineage>
</organism>
<dbReference type="InterPro" id="IPR015943">
    <property type="entry name" value="WD40/YVTN_repeat-like_dom_sf"/>
</dbReference>
<dbReference type="SUPFAM" id="SSF50978">
    <property type="entry name" value="WD40 repeat-like"/>
    <property type="match status" value="2"/>
</dbReference>
<dbReference type="InterPro" id="IPR036322">
    <property type="entry name" value="WD40_repeat_dom_sf"/>
</dbReference>
<dbReference type="PROSITE" id="PS50294">
    <property type="entry name" value="WD_REPEATS_REGION"/>
    <property type="match status" value="1"/>
</dbReference>
<evidence type="ECO:0000313" key="4">
    <source>
        <dbReference type="EMBL" id="KAF2538309.1"/>
    </source>
</evidence>